<evidence type="ECO:0000259" key="1">
    <source>
        <dbReference type="Pfam" id="PF04149"/>
    </source>
</evidence>
<keyword evidence="3" id="KW-1185">Reference proteome</keyword>
<gene>
    <name evidence="2" type="ORF">NE857_02770</name>
</gene>
<dbReference type="EMBL" id="CP099837">
    <property type="protein sequence ID" value="USY20593.1"/>
    <property type="molecule type" value="Genomic_DNA"/>
</dbReference>
<sequence>MKGLGTDLGRWRKSSYSADQGNCVETALRDSGEVRLRDSSRPNDTTLGFGPCEWTALLQHVMGG</sequence>
<protein>
    <submittedName>
        <fullName evidence="2">DUF397 domain-containing protein</fullName>
    </submittedName>
</protein>
<evidence type="ECO:0000313" key="3">
    <source>
        <dbReference type="Proteomes" id="UP001055940"/>
    </source>
</evidence>
<organism evidence="2 3">
    <name type="scientific">Nocardiopsis exhalans</name>
    <dbReference type="NCBI Taxonomy" id="163604"/>
    <lineage>
        <taxon>Bacteria</taxon>
        <taxon>Bacillati</taxon>
        <taxon>Actinomycetota</taxon>
        <taxon>Actinomycetes</taxon>
        <taxon>Streptosporangiales</taxon>
        <taxon>Nocardiopsidaceae</taxon>
        <taxon>Nocardiopsis</taxon>
    </lineage>
</organism>
<proteinExistence type="predicted"/>
<dbReference type="Proteomes" id="UP001055940">
    <property type="component" value="Chromosome"/>
</dbReference>
<accession>A0ABY5DC31</accession>
<name>A0ABY5DC31_9ACTN</name>
<feature type="domain" description="DUF397" evidence="1">
    <location>
        <begin position="10"/>
        <end position="61"/>
    </location>
</feature>
<dbReference type="RefSeq" id="WP_254419648.1">
    <property type="nucleotide sequence ID" value="NZ_BAAAJB010000017.1"/>
</dbReference>
<evidence type="ECO:0000313" key="2">
    <source>
        <dbReference type="EMBL" id="USY20593.1"/>
    </source>
</evidence>
<dbReference type="InterPro" id="IPR007278">
    <property type="entry name" value="DUF397"/>
</dbReference>
<reference evidence="2" key="1">
    <citation type="submission" date="2022-06" db="EMBL/GenBank/DDBJ databases">
        <authorList>
            <person name="Ping M."/>
        </authorList>
    </citation>
    <scope>NUCLEOTIDE SEQUENCE</scope>
    <source>
        <strain evidence="2">JCM11759T</strain>
    </source>
</reference>
<dbReference type="Pfam" id="PF04149">
    <property type="entry name" value="DUF397"/>
    <property type="match status" value="1"/>
</dbReference>